<name>H8WWD5_CANO9</name>
<feature type="region of interest" description="Disordered" evidence="6">
    <location>
        <begin position="172"/>
        <end position="286"/>
    </location>
</feature>
<feature type="compositionally biased region" description="Basic and acidic residues" evidence="6">
    <location>
        <begin position="172"/>
        <end position="218"/>
    </location>
</feature>
<dbReference type="GeneID" id="14536775"/>
<dbReference type="PANTHER" id="PTHR44027:SF7">
    <property type="entry name" value="DNAJ HOMOLOG SUBFAMILY C MEMBER 5 HOMOLOG"/>
    <property type="match status" value="1"/>
</dbReference>
<feature type="compositionally biased region" description="Polar residues" evidence="6">
    <location>
        <begin position="523"/>
        <end position="538"/>
    </location>
</feature>
<sequence length="713" mass="81467">MSLPTINHFQSLGVTPTTSFADIKRAYRKLSLKYHPDKTPDVAHHEKFKEINAAFEVIRDHYEKFNTTSSPQMPTSSTPNSSAYTAYQQFSTSTAGQNFSSRQYYSRFSHSEHTASNVRNGARAHDDSAKGAYFQAFHKSQEERRKASQKAADMAKRNREKLVEMLKAEAEAKRREELRRAEAKKREVEKMEQESKRAEIERKKMEAAKQRQEEEQRKQRQSQTVNTEAKTEQNQKTKSRFENLGGDSEEKYNTYDHKPLHANGVNPNREYQNAKQRRRDMVDAAETADEVMRKLFDPDDTEKFYKSKKSRNGKTNDEKENYMPTSKRRKNDVSCRGNGANSGRGINNPIVLEDDTSDIEAISISDGPYISEDDEITIVEEISRDKKVNNKSSKSLNMGVSGTKNGSRVSIGETSDSECNSEKLDEYIPFTVKPKVPPRSSTTLPPRPDIKAGSSSPGRPTPPPTTHIRHHATSPHKRSKISTTNGTSAFDMGNLEINVGDIDEVDFRELEESLPDSSKRKQPTSNSSNVANNTQSTRGKPVHFTDGTSRAETLSTPLNKNSVRGHSAARFNTSDERSTRAQLSVLDFHASPKVHNFTPPQPPILDLDPDISRDKWHRYVKSMVNYQKSFLEYKELIVRYQVERTQKDFENFDTVNDLQDQKNLSVYNACLKRDLEVITQYQEALRVFSLNMILFQQNCQWISRVKQHDPNWI</sequence>
<protein>
    <recommendedName>
        <fullName evidence="7">J domain-containing protein</fullName>
    </recommendedName>
</protein>
<feature type="region of interest" description="Disordered" evidence="6">
    <location>
        <begin position="383"/>
        <end position="492"/>
    </location>
</feature>
<organism evidence="8 9">
    <name type="scientific">Candida orthopsilosis (strain 90-125)</name>
    <name type="common">Yeast</name>
    <dbReference type="NCBI Taxonomy" id="1136231"/>
    <lineage>
        <taxon>Eukaryota</taxon>
        <taxon>Fungi</taxon>
        <taxon>Dikarya</taxon>
        <taxon>Ascomycota</taxon>
        <taxon>Saccharomycotina</taxon>
        <taxon>Pichiomycetes</taxon>
        <taxon>Debaryomycetaceae</taxon>
        <taxon>Candida/Lodderomyces clade</taxon>
        <taxon>Candida</taxon>
    </lineage>
</organism>
<keyword evidence="3" id="KW-0564">Palmitate</keyword>
<evidence type="ECO:0000256" key="6">
    <source>
        <dbReference type="SAM" id="MobiDB-lite"/>
    </source>
</evidence>
<dbReference type="CDD" id="cd06257">
    <property type="entry name" value="DnaJ"/>
    <property type="match status" value="1"/>
</dbReference>
<dbReference type="AlphaFoldDB" id="H8WWD5"/>
<dbReference type="GO" id="GO:0016020">
    <property type="term" value="C:membrane"/>
    <property type="evidence" value="ECO:0007669"/>
    <property type="project" value="UniProtKB-SubCell"/>
</dbReference>
<keyword evidence="9" id="KW-1185">Reference proteome</keyword>
<evidence type="ECO:0000256" key="5">
    <source>
        <dbReference type="ARBA" id="ARBA00023288"/>
    </source>
</evidence>
<feature type="region of interest" description="Disordered" evidence="6">
    <location>
        <begin position="511"/>
        <end position="576"/>
    </location>
</feature>
<comment type="subcellular location">
    <subcellularLocation>
        <location evidence="1">Membrane</location>
        <topology evidence="1">Lipid-anchor</topology>
    </subcellularLocation>
</comment>
<dbReference type="Gene3D" id="1.10.287.110">
    <property type="entry name" value="DnaJ domain"/>
    <property type="match status" value="1"/>
</dbReference>
<accession>H8WWD5</accession>
<dbReference type="GO" id="GO:0005737">
    <property type="term" value="C:cytoplasm"/>
    <property type="evidence" value="ECO:0007669"/>
    <property type="project" value="UniProtKB-ARBA"/>
</dbReference>
<dbReference type="SMART" id="SM00271">
    <property type="entry name" value="DnaJ"/>
    <property type="match status" value="1"/>
</dbReference>
<feature type="compositionally biased region" description="Basic residues" evidence="6">
    <location>
        <begin position="467"/>
        <end position="480"/>
    </location>
</feature>
<evidence type="ECO:0000259" key="7">
    <source>
        <dbReference type="PROSITE" id="PS50076"/>
    </source>
</evidence>
<dbReference type="OrthoDB" id="442087at2759"/>
<dbReference type="SUPFAM" id="SSF46565">
    <property type="entry name" value="Chaperone J-domain"/>
    <property type="match status" value="1"/>
</dbReference>
<feature type="compositionally biased region" description="Polar residues" evidence="6">
    <location>
        <begin position="546"/>
        <end position="564"/>
    </location>
</feature>
<evidence type="ECO:0000256" key="1">
    <source>
        <dbReference type="ARBA" id="ARBA00004635"/>
    </source>
</evidence>
<dbReference type="Pfam" id="PF00226">
    <property type="entry name" value="DnaJ"/>
    <property type="match status" value="1"/>
</dbReference>
<dbReference type="InterPro" id="IPR036869">
    <property type="entry name" value="J_dom_sf"/>
</dbReference>
<dbReference type="eggNOG" id="KOG0691">
    <property type="taxonomic scope" value="Eukaryota"/>
</dbReference>
<evidence type="ECO:0000313" key="8">
    <source>
        <dbReference type="EMBL" id="CCG20759.1"/>
    </source>
</evidence>
<dbReference type="InterPro" id="IPR001623">
    <property type="entry name" value="DnaJ_domain"/>
</dbReference>
<dbReference type="HOGENOM" id="CLU_373369_0_0_1"/>
<evidence type="ECO:0000256" key="4">
    <source>
        <dbReference type="ARBA" id="ARBA00023186"/>
    </source>
</evidence>
<dbReference type="Proteomes" id="UP000005018">
    <property type="component" value="Chromosome 1"/>
</dbReference>
<dbReference type="PANTHER" id="PTHR44027">
    <property type="entry name" value="DNAJ HOMOLOG SUBFAMILY C MEMBER 5 HOMOLOG"/>
    <property type="match status" value="1"/>
</dbReference>
<reference evidence="8 9" key="1">
    <citation type="journal article" date="2012" name="PLoS ONE">
        <title>Sequence and analysis of the genome of the pathogenic yeast Candida orthopsilosis.</title>
        <authorList>
            <person name="Riccombeni A."/>
            <person name="Vidanes G."/>
            <person name="Proux-Wera E."/>
            <person name="Wolfe K.H."/>
            <person name="Butler G."/>
        </authorList>
    </citation>
    <scope>NUCLEOTIDE SEQUENCE [LARGE SCALE GENOMIC DNA]</scope>
    <source>
        <strain evidence="8 9">Co 90-125</strain>
    </source>
</reference>
<feature type="region of interest" description="Disordered" evidence="6">
    <location>
        <begin position="298"/>
        <end position="352"/>
    </location>
</feature>
<keyword evidence="2" id="KW-0472">Membrane</keyword>
<keyword evidence="4" id="KW-0143">Chaperone</keyword>
<evidence type="ECO:0000313" key="9">
    <source>
        <dbReference type="Proteomes" id="UP000005018"/>
    </source>
</evidence>
<evidence type="ECO:0000256" key="2">
    <source>
        <dbReference type="ARBA" id="ARBA00023136"/>
    </source>
</evidence>
<dbReference type="PRINTS" id="PR00625">
    <property type="entry name" value="JDOMAIN"/>
</dbReference>
<dbReference type="InterPro" id="IPR051434">
    <property type="entry name" value="DnaJ_C_subfamily_member5"/>
</dbReference>
<feature type="domain" description="J" evidence="7">
    <location>
        <begin position="7"/>
        <end position="91"/>
    </location>
</feature>
<keyword evidence="5" id="KW-0449">Lipoprotein</keyword>
<dbReference type="EMBL" id="HE681719">
    <property type="protein sequence ID" value="CCG20759.1"/>
    <property type="molecule type" value="Genomic_DNA"/>
</dbReference>
<feature type="compositionally biased region" description="Basic and acidic residues" evidence="6">
    <location>
        <begin position="229"/>
        <end position="241"/>
    </location>
</feature>
<gene>
    <name evidence="8" type="ORF">CORT_0A03710</name>
</gene>
<evidence type="ECO:0000256" key="3">
    <source>
        <dbReference type="ARBA" id="ARBA00023139"/>
    </source>
</evidence>
<dbReference type="PROSITE" id="PS50076">
    <property type="entry name" value="DNAJ_2"/>
    <property type="match status" value="1"/>
</dbReference>
<feature type="compositionally biased region" description="Basic and acidic residues" evidence="6">
    <location>
        <begin position="248"/>
        <end position="259"/>
    </location>
</feature>
<feature type="compositionally biased region" description="Polar residues" evidence="6">
    <location>
        <begin position="398"/>
        <end position="418"/>
    </location>
</feature>
<dbReference type="KEGG" id="cot:CORT_0A03710"/>
<feature type="compositionally biased region" description="Polar residues" evidence="6">
    <location>
        <begin position="265"/>
        <end position="274"/>
    </location>
</feature>
<proteinExistence type="predicted"/>
<dbReference type="RefSeq" id="XP_003866199.1">
    <property type="nucleotide sequence ID" value="XM_003866151.1"/>
</dbReference>